<sequence length="420" mass="45927">MKYSRLDDVKTFYSLLERLSAKTPSRQMGPASAQDGWPDRGVYFFFETGETRGDGTPRVVRIGTHGLIEGSSSTLWKRLSQHRGTLTPKDGNHRGSIFRELVGAALFAKDNKTVGTWGNRKVPAVEVGASERPQEEAVSDHIGAMRVAWLDIPDNPGPGSLRGFIERNVIALLSNYDRAPIDPPSPRWLGLNSDRDRVRKSGLWNNNHVTETHDPAFLKVLEALIEERPVSPKSPSAMTGVPPILVMQCAKSKRDGGRFQAQDGTALAFVADPELTPPIPGIRPVHPDSEDEDGFAWRRRVLDYNRAHAATGANPYGLHTAADLYMNPAYGAVAGAMPADRFYILSACWGLVRSDFLLPNYDVSFSRSQGVPPHAIRAGGKHWRAPIRWSGLIVSASWASGPSGQCFPARAGGSPERYAA</sequence>
<dbReference type="EMBL" id="JAOVZR010000001">
    <property type="protein sequence ID" value="MCY0146813.1"/>
    <property type="molecule type" value="Genomic_DNA"/>
</dbReference>
<dbReference type="Proteomes" id="UP001073227">
    <property type="component" value="Unassembled WGS sequence"/>
</dbReference>
<dbReference type="InterPro" id="IPR058782">
    <property type="entry name" value="GIY_YIG_3"/>
</dbReference>
<dbReference type="RefSeq" id="WP_267652454.1">
    <property type="nucleotide sequence ID" value="NZ_JAOVZR010000001.1"/>
</dbReference>
<accession>A0ABT3Z4W4</accession>
<keyword evidence="3" id="KW-1185">Reference proteome</keyword>
<gene>
    <name evidence="2" type="ORF">OEG84_03550</name>
</gene>
<protein>
    <recommendedName>
        <fullName evidence="1">GIY-YIG domain-containing protein</fullName>
    </recommendedName>
</protein>
<evidence type="ECO:0000313" key="3">
    <source>
        <dbReference type="Proteomes" id="UP001073227"/>
    </source>
</evidence>
<reference evidence="2" key="1">
    <citation type="submission" date="2022-10" db="EMBL/GenBank/DDBJ databases">
        <title>Hoeflea sp. G2-23, isolated from marine algae.</title>
        <authorList>
            <person name="Kristyanto S."/>
            <person name="Kim J.M."/>
            <person name="Jeon C.O."/>
        </authorList>
    </citation>
    <scope>NUCLEOTIDE SEQUENCE</scope>
    <source>
        <strain evidence="2">G2-23</strain>
    </source>
</reference>
<evidence type="ECO:0000259" key="1">
    <source>
        <dbReference type="Pfam" id="PF26468"/>
    </source>
</evidence>
<proteinExistence type="predicted"/>
<organism evidence="2 3">
    <name type="scientific">Hoeflea algicola</name>
    <dbReference type="NCBI Taxonomy" id="2983763"/>
    <lineage>
        <taxon>Bacteria</taxon>
        <taxon>Pseudomonadati</taxon>
        <taxon>Pseudomonadota</taxon>
        <taxon>Alphaproteobacteria</taxon>
        <taxon>Hyphomicrobiales</taxon>
        <taxon>Rhizobiaceae</taxon>
        <taxon>Hoeflea</taxon>
    </lineage>
</organism>
<evidence type="ECO:0000313" key="2">
    <source>
        <dbReference type="EMBL" id="MCY0146813.1"/>
    </source>
</evidence>
<name>A0ABT3Z4W4_9HYPH</name>
<dbReference type="Pfam" id="PF26468">
    <property type="entry name" value="GIY_YIG_3"/>
    <property type="match status" value="1"/>
</dbReference>
<feature type="domain" description="GIY-YIG" evidence="1">
    <location>
        <begin position="4"/>
        <end position="227"/>
    </location>
</feature>
<comment type="caution">
    <text evidence="2">The sequence shown here is derived from an EMBL/GenBank/DDBJ whole genome shotgun (WGS) entry which is preliminary data.</text>
</comment>